<dbReference type="Gene3D" id="3.40.30.10">
    <property type="entry name" value="Glutaredoxin"/>
    <property type="match status" value="1"/>
</dbReference>
<feature type="transmembrane region" description="Helical" evidence="1">
    <location>
        <begin position="167"/>
        <end position="195"/>
    </location>
</feature>
<dbReference type="SUPFAM" id="SSF52833">
    <property type="entry name" value="Thioredoxin-like"/>
    <property type="match status" value="1"/>
</dbReference>
<keyword evidence="2" id="KW-0732">Signal</keyword>
<reference evidence="3" key="1">
    <citation type="submission" date="2020-10" db="EMBL/GenBank/DDBJ databases">
        <authorList>
            <person name="Gilroy R."/>
        </authorList>
    </citation>
    <scope>NUCLEOTIDE SEQUENCE</scope>
    <source>
        <strain evidence="3">CHK197-8231</strain>
    </source>
</reference>
<name>A0A9D1HTN0_9BACT</name>
<evidence type="ECO:0000313" key="4">
    <source>
        <dbReference type="Proteomes" id="UP000824087"/>
    </source>
</evidence>
<feature type="transmembrane region" description="Helical" evidence="1">
    <location>
        <begin position="317"/>
        <end position="338"/>
    </location>
</feature>
<feature type="transmembrane region" description="Helical" evidence="1">
    <location>
        <begin position="350"/>
        <end position="370"/>
    </location>
</feature>
<dbReference type="Proteomes" id="UP000824087">
    <property type="component" value="Unassembled WGS sequence"/>
</dbReference>
<feature type="chain" id="PRO_5039401674" evidence="2">
    <location>
        <begin position="23"/>
        <end position="375"/>
    </location>
</feature>
<dbReference type="PROSITE" id="PS51354">
    <property type="entry name" value="GLUTAREDOXIN_2"/>
    <property type="match status" value="1"/>
</dbReference>
<feature type="transmembrane region" description="Helical" evidence="1">
    <location>
        <begin position="207"/>
        <end position="235"/>
    </location>
</feature>
<protein>
    <submittedName>
        <fullName evidence="3">Uncharacterized protein</fullName>
    </submittedName>
</protein>
<reference evidence="3" key="2">
    <citation type="journal article" date="2021" name="PeerJ">
        <title>Extensive microbial diversity within the chicken gut microbiome revealed by metagenomics and culture.</title>
        <authorList>
            <person name="Gilroy R."/>
            <person name="Ravi A."/>
            <person name="Getino M."/>
            <person name="Pursley I."/>
            <person name="Horton D.L."/>
            <person name="Alikhan N.F."/>
            <person name="Baker D."/>
            <person name="Gharbi K."/>
            <person name="Hall N."/>
            <person name="Watson M."/>
            <person name="Adriaenssens E.M."/>
            <person name="Foster-Nyarko E."/>
            <person name="Jarju S."/>
            <person name="Secka A."/>
            <person name="Antonio M."/>
            <person name="Oren A."/>
            <person name="Chaudhuri R.R."/>
            <person name="La Ragione R."/>
            <person name="Hildebrand F."/>
            <person name="Pallen M.J."/>
        </authorList>
    </citation>
    <scope>NUCLEOTIDE SEQUENCE</scope>
    <source>
        <strain evidence="3">CHK197-8231</strain>
    </source>
</reference>
<dbReference type="EMBL" id="DVML01000011">
    <property type="protein sequence ID" value="HIU22324.1"/>
    <property type="molecule type" value="Genomic_DNA"/>
</dbReference>
<evidence type="ECO:0000256" key="1">
    <source>
        <dbReference type="SAM" id="Phobius"/>
    </source>
</evidence>
<keyword evidence="1" id="KW-1133">Transmembrane helix</keyword>
<accession>A0A9D1HTN0</accession>
<feature type="transmembrane region" description="Helical" evidence="1">
    <location>
        <begin position="241"/>
        <end position="261"/>
    </location>
</feature>
<feature type="transmembrane region" description="Helical" evidence="1">
    <location>
        <begin position="273"/>
        <end position="297"/>
    </location>
</feature>
<evidence type="ECO:0000256" key="2">
    <source>
        <dbReference type="SAM" id="SignalP"/>
    </source>
</evidence>
<dbReference type="InterPro" id="IPR036249">
    <property type="entry name" value="Thioredoxin-like_sf"/>
</dbReference>
<keyword evidence="1" id="KW-0812">Transmembrane</keyword>
<feature type="signal peptide" evidence="2">
    <location>
        <begin position="1"/>
        <end position="22"/>
    </location>
</feature>
<sequence>MKKLVLFLVGCFCLFIPSVVKAAPITIYLFHGSTCPHCRAEIEYLDTIKQSNSNVTTTLYEVWYHPENDALKTNVQKTLGSTSIGVPFTVIGERYFTGFDENTKTDITNAITYYEQNPGEYRDVVADVLKNGAQEEEKVIETDTKQSEDLLYTVPILGEINGKEMDLISYGAIMGLLSSVHPYLLVFLLIVSFGMCHVEGEEDRFRYVAIVSITLAVIYVLMLCTFQDSALFSFLKGYQKFIPYLLLLSFIGFGWMQNQSWWKHCFQEKKSIVVVLFLALCLVGTLFFLGTKTSYITTMMTMMDLQNISLVDRMIDYLVFSVALAIGTLFIQVFLLLFHKLISNQKARKIVFACAILLLVGITIFMPSSFSTFFA</sequence>
<gene>
    <name evidence="3" type="ORF">IAD49_01945</name>
</gene>
<comment type="caution">
    <text evidence="3">The sequence shown here is derived from an EMBL/GenBank/DDBJ whole genome shotgun (WGS) entry which is preliminary data.</text>
</comment>
<organism evidence="3 4">
    <name type="scientific">Candidatus Fimihabitans intestinipullorum</name>
    <dbReference type="NCBI Taxonomy" id="2840820"/>
    <lineage>
        <taxon>Bacteria</taxon>
        <taxon>Bacillati</taxon>
        <taxon>Mycoplasmatota</taxon>
        <taxon>Mycoplasmatota incertae sedis</taxon>
        <taxon>Candidatus Fimihabitans</taxon>
    </lineage>
</organism>
<dbReference type="AlphaFoldDB" id="A0A9D1HTN0"/>
<evidence type="ECO:0000313" key="3">
    <source>
        <dbReference type="EMBL" id="HIU22324.1"/>
    </source>
</evidence>
<proteinExistence type="predicted"/>
<keyword evidence="1" id="KW-0472">Membrane</keyword>